<evidence type="ECO:0000256" key="2">
    <source>
        <dbReference type="ARBA" id="ARBA00022729"/>
    </source>
</evidence>
<keyword evidence="2 3" id="KW-0732">Signal</keyword>
<dbReference type="InterPro" id="IPR007446">
    <property type="entry name" value="PilP"/>
</dbReference>
<keyword evidence="5" id="KW-1185">Reference proteome</keyword>
<evidence type="ECO:0000256" key="3">
    <source>
        <dbReference type="SAM" id="SignalP"/>
    </source>
</evidence>
<dbReference type="Gene3D" id="2.30.30.830">
    <property type="match status" value="1"/>
</dbReference>
<feature type="signal peptide" evidence="3">
    <location>
        <begin position="1"/>
        <end position="19"/>
    </location>
</feature>
<protein>
    <recommendedName>
        <fullName evidence="1">Type IV secretion system putative lipoprotein virB7</fullName>
    </recommendedName>
</protein>
<dbReference type="RefSeq" id="WP_382408947.1">
    <property type="nucleotide sequence ID" value="NZ_JBHSGU010000005.1"/>
</dbReference>
<dbReference type="PIRSF" id="PIRSF016481">
    <property type="entry name" value="Pilus_assembly_PilP"/>
    <property type="match status" value="1"/>
</dbReference>
<dbReference type="InterPro" id="IPR012640">
    <property type="entry name" value="Membr_lipoprot_lipid_attach_CS"/>
</dbReference>
<sequence length="177" mass="19290">MKRILVGLSSALILTGCGASIDDLVTYTQQVKANTQVNIEPYPAFTEFESVDYAAQGTRSPFQRATSEQPVAQIETTPNCTQPDRNRTKEKLERFGLDALQMAGVLAINGKRFALIKANDQSLHRVAIGNYVGLFHGRVTQISDNEVKIQEMLPDGAGCWQPKTATISMSSAAGEEI</sequence>
<reference evidence="5" key="1">
    <citation type="journal article" date="2019" name="Int. J. Syst. Evol. Microbiol.">
        <title>The Global Catalogue of Microorganisms (GCM) 10K type strain sequencing project: providing services to taxonomists for standard genome sequencing and annotation.</title>
        <authorList>
            <consortium name="The Broad Institute Genomics Platform"/>
            <consortium name="The Broad Institute Genome Sequencing Center for Infectious Disease"/>
            <person name="Wu L."/>
            <person name="Ma J."/>
        </authorList>
    </citation>
    <scope>NUCLEOTIDE SEQUENCE [LARGE SCALE GENOMIC DNA]</scope>
    <source>
        <strain evidence="5">KACC 12507</strain>
    </source>
</reference>
<proteinExistence type="predicted"/>
<gene>
    <name evidence="4" type="ORF">ACFO4O_12300</name>
</gene>
<evidence type="ECO:0000313" key="5">
    <source>
        <dbReference type="Proteomes" id="UP001595897"/>
    </source>
</evidence>
<dbReference type="EMBL" id="JBHSGU010000005">
    <property type="protein sequence ID" value="MFC4700945.1"/>
    <property type="molecule type" value="Genomic_DNA"/>
</dbReference>
<dbReference type="Pfam" id="PF08139">
    <property type="entry name" value="LPAM_1"/>
    <property type="match status" value="1"/>
</dbReference>
<name>A0ABV9LZ87_9ALTE</name>
<organism evidence="4 5">
    <name type="scientific">Glaciecola siphonariae</name>
    <dbReference type="NCBI Taxonomy" id="521012"/>
    <lineage>
        <taxon>Bacteria</taxon>
        <taxon>Pseudomonadati</taxon>
        <taxon>Pseudomonadota</taxon>
        <taxon>Gammaproteobacteria</taxon>
        <taxon>Alteromonadales</taxon>
        <taxon>Alteromonadaceae</taxon>
        <taxon>Glaciecola</taxon>
    </lineage>
</organism>
<feature type="chain" id="PRO_5047225131" description="Type IV secretion system putative lipoprotein virB7" evidence="3">
    <location>
        <begin position="20"/>
        <end position="177"/>
    </location>
</feature>
<dbReference type="PROSITE" id="PS51257">
    <property type="entry name" value="PROKAR_LIPOPROTEIN"/>
    <property type="match status" value="1"/>
</dbReference>
<evidence type="ECO:0000313" key="4">
    <source>
        <dbReference type="EMBL" id="MFC4700945.1"/>
    </source>
</evidence>
<evidence type="ECO:0000256" key="1">
    <source>
        <dbReference type="ARBA" id="ARBA00017922"/>
    </source>
</evidence>
<dbReference type="Proteomes" id="UP001595897">
    <property type="component" value="Unassembled WGS sequence"/>
</dbReference>
<dbReference type="Pfam" id="PF04351">
    <property type="entry name" value="PilP"/>
    <property type="match status" value="1"/>
</dbReference>
<comment type="caution">
    <text evidence="4">The sequence shown here is derived from an EMBL/GenBank/DDBJ whole genome shotgun (WGS) entry which is preliminary data.</text>
</comment>
<accession>A0ABV9LZ87</accession>